<protein>
    <submittedName>
        <fullName evidence="2">Alpha/beta hydrolase</fullName>
    </submittedName>
</protein>
<comment type="caution">
    <text evidence="2">The sequence shown here is derived from an EMBL/GenBank/DDBJ whole genome shotgun (WGS) entry which is preliminary data.</text>
</comment>
<dbReference type="SUPFAM" id="SSF53474">
    <property type="entry name" value="alpha/beta-Hydrolases"/>
    <property type="match status" value="1"/>
</dbReference>
<accession>A0ABT9FZF0</accession>
<feature type="signal peptide" evidence="1">
    <location>
        <begin position="1"/>
        <end position="20"/>
    </location>
</feature>
<dbReference type="InterPro" id="IPR029058">
    <property type="entry name" value="AB_hydrolase_fold"/>
</dbReference>
<keyword evidence="1" id="KW-0732">Signal</keyword>
<organism evidence="2 3">
    <name type="scientific">Leptothrix discophora</name>
    <dbReference type="NCBI Taxonomy" id="89"/>
    <lineage>
        <taxon>Bacteria</taxon>
        <taxon>Pseudomonadati</taxon>
        <taxon>Pseudomonadota</taxon>
        <taxon>Betaproteobacteria</taxon>
        <taxon>Burkholderiales</taxon>
        <taxon>Sphaerotilaceae</taxon>
        <taxon>Leptothrix</taxon>
    </lineage>
</organism>
<dbReference type="RefSeq" id="WP_305748135.1">
    <property type="nucleotide sequence ID" value="NZ_JAUZEE010000001.1"/>
</dbReference>
<name>A0ABT9FZF0_LEPDI</name>
<dbReference type="PROSITE" id="PS51257">
    <property type="entry name" value="PROKAR_LIPOPROTEIN"/>
    <property type="match status" value="1"/>
</dbReference>
<proteinExistence type="predicted"/>
<dbReference type="InterPro" id="IPR005152">
    <property type="entry name" value="Lipase_secreted"/>
</dbReference>
<dbReference type="Gene3D" id="3.40.50.1820">
    <property type="entry name" value="alpha/beta hydrolase"/>
    <property type="match status" value="1"/>
</dbReference>
<keyword evidence="2" id="KW-0378">Hydrolase</keyword>
<dbReference type="PANTHER" id="PTHR34853">
    <property type="match status" value="1"/>
</dbReference>
<keyword evidence="3" id="KW-1185">Reference proteome</keyword>
<dbReference type="PANTHER" id="PTHR34853:SF1">
    <property type="entry name" value="LIPASE 5"/>
    <property type="match status" value="1"/>
</dbReference>
<sequence>MRPTRFIPGLLAAAALLTLAACGGGGDSSDVTINLSNDRGSIQRNPPTQLASLTAAQFTAQLRGSAQGQQLLQLAGVNLADPAATLPCGLDLRYIQYGTVGGAGEKTNATGALLIPTGGTGCSGARPIVLHAHGTTTAKDYNIALLGSTTNAAGGEAGLIAALYAAQGMIVVAPNYAGYENSALSYHPYLNADQQSKDMIDALSAGRQAVAKIANGTSDSGKLLITGYSQGAHVAMATAKALRLAGQPVTAVAGGSGPYALAKFADAIFGGSPIVGGTLFAPLLTTSWKRSYGDIYQAAGDVYNTAYATGIETLVPSTLTQQALFTTGKLPQAALFDTDAAAFGLASASFQPLFGAPGSGLIKTTYANAVLADAAANPCNAASPAACVTNHPLRARAKQNDLRGGWAPAFPVFMCGGANDPTVFYVNTQLQAAWFGTLPLPTGTVTTLDLETAPTGGTDPFAAAKVGFQTAIAGITGGATAVAQNYHATVAPFCTASTAGFFRSVLAATP</sequence>
<dbReference type="Proteomes" id="UP001235760">
    <property type="component" value="Unassembled WGS sequence"/>
</dbReference>
<evidence type="ECO:0000256" key="1">
    <source>
        <dbReference type="SAM" id="SignalP"/>
    </source>
</evidence>
<evidence type="ECO:0000313" key="2">
    <source>
        <dbReference type="EMBL" id="MDP4299600.1"/>
    </source>
</evidence>
<feature type="chain" id="PRO_5045802400" evidence="1">
    <location>
        <begin position="21"/>
        <end position="510"/>
    </location>
</feature>
<gene>
    <name evidence="2" type="ORF">Q8X39_03060</name>
</gene>
<evidence type="ECO:0000313" key="3">
    <source>
        <dbReference type="Proteomes" id="UP001235760"/>
    </source>
</evidence>
<dbReference type="GO" id="GO:0016787">
    <property type="term" value="F:hydrolase activity"/>
    <property type="evidence" value="ECO:0007669"/>
    <property type="project" value="UniProtKB-KW"/>
</dbReference>
<dbReference type="EMBL" id="JAUZEE010000001">
    <property type="protein sequence ID" value="MDP4299600.1"/>
    <property type="molecule type" value="Genomic_DNA"/>
</dbReference>
<reference evidence="2 3" key="1">
    <citation type="submission" date="2023-08" db="EMBL/GenBank/DDBJ databases">
        <authorList>
            <person name="Roldan D.M."/>
            <person name="Menes R.J."/>
        </authorList>
    </citation>
    <scope>NUCLEOTIDE SEQUENCE [LARGE SCALE GENOMIC DNA]</scope>
    <source>
        <strain evidence="2 3">CCM 2812</strain>
    </source>
</reference>